<evidence type="ECO:0000256" key="1">
    <source>
        <dbReference type="SAM" id="Phobius"/>
    </source>
</evidence>
<evidence type="ECO:0000313" key="3">
    <source>
        <dbReference type="Proteomes" id="UP001597299"/>
    </source>
</evidence>
<evidence type="ECO:0000313" key="2">
    <source>
        <dbReference type="EMBL" id="MFD2142751.1"/>
    </source>
</evidence>
<dbReference type="EMBL" id="JBHUHD010000001">
    <property type="protein sequence ID" value="MFD2142751.1"/>
    <property type="molecule type" value="Genomic_DNA"/>
</dbReference>
<proteinExistence type="predicted"/>
<dbReference type="InterPro" id="IPR021265">
    <property type="entry name" value="DUF2842"/>
</dbReference>
<name>A0ABW4Z2C6_9HYPH</name>
<feature type="transmembrane region" description="Helical" evidence="1">
    <location>
        <begin position="55"/>
        <end position="73"/>
    </location>
</feature>
<reference evidence="3" key="1">
    <citation type="journal article" date="2019" name="Int. J. Syst. Evol. Microbiol.">
        <title>The Global Catalogue of Microorganisms (GCM) 10K type strain sequencing project: providing services to taxonomists for standard genome sequencing and annotation.</title>
        <authorList>
            <consortium name="The Broad Institute Genomics Platform"/>
            <consortium name="The Broad Institute Genome Sequencing Center for Infectious Disease"/>
            <person name="Wu L."/>
            <person name="Ma J."/>
        </authorList>
    </citation>
    <scope>NUCLEOTIDE SEQUENCE [LARGE SCALE GENOMIC DNA]</scope>
    <source>
        <strain evidence="3">CCM 7435</strain>
    </source>
</reference>
<keyword evidence="1" id="KW-0812">Transmembrane</keyword>
<protein>
    <submittedName>
        <fullName evidence="2">DUF2842 domain-containing protein</fullName>
    </submittedName>
</protein>
<keyword evidence="3" id="KW-1185">Reference proteome</keyword>
<keyword evidence="1" id="KW-0472">Membrane</keyword>
<feature type="transmembrane region" description="Helical" evidence="1">
    <location>
        <begin position="21"/>
        <end position="43"/>
    </location>
</feature>
<dbReference type="Pfam" id="PF11003">
    <property type="entry name" value="DUF2842"/>
    <property type="match status" value="1"/>
</dbReference>
<dbReference type="RefSeq" id="WP_213355207.1">
    <property type="nucleotide sequence ID" value="NZ_JAHBGB010000042.1"/>
</dbReference>
<gene>
    <name evidence="2" type="ORF">ACFSNC_20275</name>
</gene>
<accession>A0ABW4Z2C6</accession>
<organism evidence="2 3">
    <name type="scientific">Ancylobacter oerskovii</name>
    <dbReference type="NCBI Taxonomy" id="459519"/>
    <lineage>
        <taxon>Bacteria</taxon>
        <taxon>Pseudomonadati</taxon>
        <taxon>Pseudomonadota</taxon>
        <taxon>Alphaproteobacteria</taxon>
        <taxon>Hyphomicrobiales</taxon>
        <taxon>Xanthobacteraceae</taxon>
        <taxon>Ancylobacter</taxon>
    </lineage>
</organism>
<sequence>MDDGASRPSTSPALPPRLRKFIGTCLIILLVILWALGAMALAQGRVTTLPGFWQFLAYVVLGIGWVVPAALLIRWMQKGDRKPETL</sequence>
<keyword evidence="1" id="KW-1133">Transmembrane helix</keyword>
<comment type="caution">
    <text evidence="2">The sequence shown here is derived from an EMBL/GenBank/DDBJ whole genome shotgun (WGS) entry which is preliminary data.</text>
</comment>
<dbReference type="Proteomes" id="UP001597299">
    <property type="component" value="Unassembled WGS sequence"/>
</dbReference>